<evidence type="ECO:0000313" key="2">
    <source>
        <dbReference type="EMBL" id="KZS97090.1"/>
    </source>
</evidence>
<feature type="region of interest" description="Disordered" evidence="1">
    <location>
        <begin position="61"/>
        <end position="80"/>
    </location>
</feature>
<dbReference type="AlphaFoldDB" id="A0A164YNI3"/>
<evidence type="ECO:0000256" key="1">
    <source>
        <dbReference type="SAM" id="MobiDB-lite"/>
    </source>
</evidence>
<dbReference type="OrthoDB" id="10257284at2759"/>
<accession>A0A164YNI3</accession>
<reference evidence="2 3" key="1">
    <citation type="journal article" date="2016" name="Mol. Biol. Evol.">
        <title>Comparative Genomics of Early-Diverging Mushroom-Forming Fungi Provides Insights into the Origins of Lignocellulose Decay Capabilities.</title>
        <authorList>
            <person name="Nagy L.G."/>
            <person name="Riley R."/>
            <person name="Tritt A."/>
            <person name="Adam C."/>
            <person name="Daum C."/>
            <person name="Floudas D."/>
            <person name="Sun H."/>
            <person name="Yadav J.S."/>
            <person name="Pangilinan J."/>
            <person name="Larsson K.H."/>
            <person name="Matsuura K."/>
            <person name="Barry K."/>
            <person name="Labutti K."/>
            <person name="Kuo R."/>
            <person name="Ohm R.A."/>
            <person name="Bhattacharya S.S."/>
            <person name="Shirouzu T."/>
            <person name="Yoshinaga Y."/>
            <person name="Martin F.M."/>
            <person name="Grigoriev I.V."/>
            <person name="Hibbett D.S."/>
        </authorList>
    </citation>
    <scope>NUCLEOTIDE SEQUENCE [LARGE SCALE GENOMIC DNA]</scope>
    <source>
        <strain evidence="2 3">HHB9708</strain>
    </source>
</reference>
<dbReference type="Pfam" id="PF08589">
    <property type="entry name" value="ATG43"/>
    <property type="match status" value="1"/>
</dbReference>
<dbReference type="InterPro" id="IPR013898">
    <property type="entry name" value="Atg43"/>
</dbReference>
<protein>
    <recommendedName>
        <fullName evidence="4">DUF1770-domain-containing protein</fullName>
    </recommendedName>
</protein>
<evidence type="ECO:0000313" key="3">
    <source>
        <dbReference type="Proteomes" id="UP000076722"/>
    </source>
</evidence>
<gene>
    <name evidence="2" type="ORF">SISNIDRAFT_493328</name>
</gene>
<evidence type="ECO:0008006" key="4">
    <source>
        <dbReference type="Google" id="ProtNLM"/>
    </source>
</evidence>
<proteinExistence type="predicted"/>
<organism evidence="2 3">
    <name type="scientific">Sistotremastrum niveocremeum HHB9708</name>
    <dbReference type="NCBI Taxonomy" id="1314777"/>
    <lineage>
        <taxon>Eukaryota</taxon>
        <taxon>Fungi</taxon>
        <taxon>Dikarya</taxon>
        <taxon>Basidiomycota</taxon>
        <taxon>Agaricomycotina</taxon>
        <taxon>Agaricomycetes</taxon>
        <taxon>Sistotremastrales</taxon>
        <taxon>Sistotremastraceae</taxon>
        <taxon>Sertulicium</taxon>
        <taxon>Sertulicium niveocremeum</taxon>
    </lineage>
</organism>
<dbReference type="GO" id="GO:0140580">
    <property type="term" value="F:mitochondrion autophagosome adaptor activity"/>
    <property type="evidence" value="ECO:0007669"/>
    <property type="project" value="InterPro"/>
</dbReference>
<dbReference type="Proteomes" id="UP000076722">
    <property type="component" value="Unassembled WGS sequence"/>
</dbReference>
<feature type="region of interest" description="Disordered" evidence="1">
    <location>
        <begin position="1"/>
        <end position="38"/>
    </location>
</feature>
<feature type="compositionally biased region" description="Polar residues" evidence="1">
    <location>
        <begin position="62"/>
        <end position="74"/>
    </location>
</feature>
<dbReference type="GO" id="GO:0000423">
    <property type="term" value="P:mitophagy"/>
    <property type="evidence" value="ECO:0007669"/>
    <property type="project" value="InterPro"/>
</dbReference>
<sequence length="189" mass="21483">MTSLDPTHLTFGRQKDSRAQAVYRTSDTHTQHGKLRLPPIPDLRFEQAYLKSLAPYIHSQKAGESSSVPQTQLASVEKGKSTREQEVEKVDLVSRVDVPAEYSIEWDRVAYITLRDQVISPLLQGFAFGVIGYYIRPLARSVFWQFQSWSGRIWKPTKVKQEGGDLTNWLRSWARGFMGGVETNLALAK</sequence>
<dbReference type="PANTHER" id="PTHR38699:SF1">
    <property type="entry name" value="MITOPHAGY RECEPTOR ATG43"/>
    <property type="match status" value="1"/>
</dbReference>
<name>A0A164YNI3_9AGAM</name>
<dbReference type="STRING" id="1314777.A0A164YNI3"/>
<dbReference type="EMBL" id="KV419397">
    <property type="protein sequence ID" value="KZS97090.1"/>
    <property type="molecule type" value="Genomic_DNA"/>
</dbReference>
<keyword evidence="3" id="KW-1185">Reference proteome</keyword>
<dbReference type="PANTHER" id="PTHR38699">
    <property type="entry name" value="CHROMOSOME 1, WHOLE GENOME SHOTGUN SEQUENCE"/>
    <property type="match status" value="1"/>
</dbReference>